<comment type="caution">
    <text evidence="4">The sequence shown here is derived from an EMBL/GenBank/DDBJ whole genome shotgun (WGS) entry which is preliminary data.</text>
</comment>
<dbReference type="PANTHER" id="PTHR48062:SF21">
    <property type="entry name" value="RECEPTOR-LIKE PROTEIN 12"/>
    <property type="match status" value="1"/>
</dbReference>
<keyword evidence="3" id="KW-0677">Repeat</keyword>
<dbReference type="Proteomes" id="UP000288805">
    <property type="component" value="Unassembled WGS sequence"/>
</dbReference>
<dbReference type="EMBL" id="QGNW01000783">
    <property type="protein sequence ID" value="RVW62195.1"/>
    <property type="molecule type" value="Genomic_DNA"/>
</dbReference>
<keyword evidence="4" id="KW-0418">Kinase</keyword>
<keyword evidence="4" id="KW-0675">Receptor</keyword>
<accession>A0A438FQH3</accession>
<dbReference type="Gene3D" id="3.80.10.10">
    <property type="entry name" value="Ribonuclease Inhibitor"/>
    <property type="match status" value="1"/>
</dbReference>
<gene>
    <name evidence="4" type="primary">VvCHDp000215_3</name>
    <name evidence="4" type="ORF">CK203_064428</name>
</gene>
<keyword evidence="2" id="KW-0433">Leucine-rich repeat</keyword>
<dbReference type="InterPro" id="IPR001611">
    <property type="entry name" value="Leu-rich_rpt"/>
</dbReference>
<keyword evidence="4" id="KW-0808">Transferase</keyword>
<sequence length="165" mass="18825">MVISFISIETSPVIQLHPQLAKSVIPSFLFRQYDLRVVDLRYNDLTRDVPTWLLDNNTKLEYLSFESNSLTGVLDFRSNSKHFHMLLLDFSSNCIHRELPPFIGSIFPRLEVLNLSGNALQDWIGEFPSLVTLSLSSNHFDGVVPTGFCKLNELCFLDFLTTKLA</sequence>
<name>A0A438FQH3_VITVI</name>
<evidence type="ECO:0000313" key="5">
    <source>
        <dbReference type="Proteomes" id="UP000288805"/>
    </source>
</evidence>
<dbReference type="Pfam" id="PF00560">
    <property type="entry name" value="LRR_1"/>
    <property type="match status" value="2"/>
</dbReference>
<dbReference type="InterPro" id="IPR051502">
    <property type="entry name" value="RLP_Defense_Trigger"/>
</dbReference>
<evidence type="ECO:0000256" key="2">
    <source>
        <dbReference type="ARBA" id="ARBA00022614"/>
    </source>
</evidence>
<dbReference type="AlphaFoldDB" id="A0A438FQH3"/>
<dbReference type="InterPro" id="IPR032675">
    <property type="entry name" value="LRR_dom_sf"/>
</dbReference>
<evidence type="ECO:0000256" key="3">
    <source>
        <dbReference type="ARBA" id="ARBA00022737"/>
    </source>
</evidence>
<dbReference type="GO" id="GO:0016301">
    <property type="term" value="F:kinase activity"/>
    <property type="evidence" value="ECO:0007669"/>
    <property type="project" value="UniProtKB-KW"/>
</dbReference>
<evidence type="ECO:0000256" key="1">
    <source>
        <dbReference type="ARBA" id="ARBA00009592"/>
    </source>
</evidence>
<protein>
    <submittedName>
        <fullName evidence="4">Putative leucine-rich repeat receptor-like serine/threonine-protein kinase</fullName>
    </submittedName>
</protein>
<proteinExistence type="inferred from homology"/>
<dbReference type="PANTHER" id="PTHR48062">
    <property type="entry name" value="RECEPTOR-LIKE PROTEIN 14"/>
    <property type="match status" value="1"/>
</dbReference>
<dbReference type="SUPFAM" id="SSF52058">
    <property type="entry name" value="L domain-like"/>
    <property type="match status" value="1"/>
</dbReference>
<evidence type="ECO:0000313" key="4">
    <source>
        <dbReference type="EMBL" id="RVW62195.1"/>
    </source>
</evidence>
<organism evidence="4 5">
    <name type="scientific">Vitis vinifera</name>
    <name type="common">Grape</name>
    <dbReference type="NCBI Taxonomy" id="29760"/>
    <lineage>
        <taxon>Eukaryota</taxon>
        <taxon>Viridiplantae</taxon>
        <taxon>Streptophyta</taxon>
        <taxon>Embryophyta</taxon>
        <taxon>Tracheophyta</taxon>
        <taxon>Spermatophyta</taxon>
        <taxon>Magnoliopsida</taxon>
        <taxon>eudicotyledons</taxon>
        <taxon>Gunneridae</taxon>
        <taxon>Pentapetalae</taxon>
        <taxon>rosids</taxon>
        <taxon>Vitales</taxon>
        <taxon>Vitaceae</taxon>
        <taxon>Viteae</taxon>
        <taxon>Vitis</taxon>
    </lineage>
</organism>
<comment type="similarity">
    <text evidence="1">Belongs to the RLP family.</text>
</comment>
<dbReference type="PROSITE" id="PS51450">
    <property type="entry name" value="LRR"/>
    <property type="match status" value="1"/>
</dbReference>
<reference evidence="4 5" key="1">
    <citation type="journal article" date="2018" name="PLoS Genet.">
        <title>Population sequencing reveals clonal diversity and ancestral inbreeding in the grapevine cultivar Chardonnay.</title>
        <authorList>
            <person name="Roach M.J."/>
            <person name="Johnson D.L."/>
            <person name="Bohlmann J."/>
            <person name="van Vuuren H.J."/>
            <person name="Jones S.J."/>
            <person name="Pretorius I.S."/>
            <person name="Schmidt S.A."/>
            <person name="Borneman A.R."/>
        </authorList>
    </citation>
    <scope>NUCLEOTIDE SEQUENCE [LARGE SCALE GENOMIC DNA]</scope>
    <source>
        <strain evidence="5">cv. Chardonnay</strain>
        <tissue evidence="4">Leaf</tissue>
    </source>
</reference>